<evidence type="ECO:0000313" key="2">
    <source>
        <dbReference type="EMBL" id="MTH61422.1"/>
    </source>
</evidence>
<dbReference type="PROSITE" id="PS50943">
    <property type="entry name" value="HTH_CROC1"/>
    <property type="match status" value="1"/>
</dbReference>
<dbReference type="CDD" id="cd00093">
    <property type="entry name" value="HTH_XRE"/>
    <property type="match status" value="1"/>
</dbReference>
<dbReference type="Proteomes" id="UP000449846">
    <property type="component" value="Unassembled WGS sequence"/>
</dbReference>
<dbReference type="GO" id="GO:0003677">
    <property type="term" value="F:DNA binding"/>
    <property type="evidence" value="ECO:0007669"/>
    <property type="project" value="InterPro"/>
</dbReference>
<keyword evidence="3" id="KW-1185">Reference proteome</keyword>
<dbReference type="Pfam" id="PF01381">
    <property type="entry name" value="HTH_3"/>
    <property type="match status" value="1"/>
</dbReference>
<dbReference type="InterPro" id="IPR010982">
    <property type="entry name" value="Lambda_DNA-bd_dom_sf"/>
</dbReference>
<dbReference type="OrthoDB" id="7582299at2"/>
<dbReference type="RefSeq" id="WP_155041383.1">
    <property type="nucleotide sequence ID" value="NZ_WMIG01000016.1"/>
</dbReference>
<dbReference type="AlphaFoldDB" id="A0A844HVA9"/>
<proteinExistence type="predicted"/>
<dbReference type="EMBL" id="WMIG01000016">
    <property type="protein sequence ID" value="MTH61422.1"/>
    <property type="molecule type" value="Genomic_DNA"/>
</dbReference>
<feature type="domain" description="HTH cro/C1-type" evidence="1">
    <location>
        <begin position="15"/>
        <end position="60"/>
    </location>
</feature>
<dbReference type="InterPro" id="IPR001387">
    <property type="entry name" value="Cro/C1-type_HTH"/>
</dbReference>
<protein>
    <submittedName>
        <fullName evidence="2">Helix-turn-helix domain-containing protein</fullName>
    </submittedName>
</protein>
<dbReference type="SUPFAM" id="SSF47413">
    <property type="entry name" value="lambda repressor-like DNA-binding domains"/>
    <property type="match status" value="1"/>
</dbReference>
<evidence type="ECO:0000313" key="3">
    <source>
        <dbReference type="Proteomes" id="UP000449846"/>
    </source>
</evidence>
<evidence type="ECO:0000259" key="1">
    <source>
        <dbReference type="PROSITE" id="PS50943"/>
    </source>
</evidence>
<gene>
    <name evidence="2" type="ORF">GL300_19600</name>
</gene>
<dbReference type="Gene3D" id="1.10.260.40">
    <property type="entry name" value="lambda repressor-like DNA-binding domains"/>
    <property type="match status" value="1"/>
</dbReference>
<organism evidence="2 3">
    <name type="scientific">Paracoccus litorisediminis</name>
    <dbReference type="NCBI Taxonomy" id="2006130"/>
    <lineage>
        <taxon>Bacteria</taxon>
        <taxon>Pseudomonadati</taxon>
        <taxon>Pseudomonadota</taxon>
        <taxon>Alphaproteobacteria</taxon>
        <taxon>Rhodobacterales</taxon>
        <taxon>Paracoccaceae</taxon>
        <taxon>Paracoccus</taxon>
    </lineage>
</organism>
<reference evidence="2 3" key="1">
    <citation type="submission" date="2019-11" db="EMBL/GenBank/DDBJ databases">
        <authorList>
            <person name="Dong K."/>
        </authorList>
    </citation>
    <scope>NUCLEOTIDE SEQUENCE [LARGE SCALE GENOMIC DNA]</scope>
    <source>
        <strain evidence="2 3">NBRC 112902</strain>
    </source>
</reference>
<accession>A0A844HVA9</accession>
<sequence length="86" mass="9522">MVTLDIHLLQSGEKQADFAQRVQVRQGTISKLCRRQMTPSLRLAQRIERATGGKVPVSVWVSSEAIVAERPDIPAPTIEHPHVPTS</sequence>
<name>A0A844HVA9_9RHOB</name>
<comment type="caution">
    <text evidence="2">The sequence shown here is derived from an EMBL/GenBank/DDBJ whole genome shotgun (WGS) entry which is preliminary data.</text>
</comment>